<dbReference type="InterPro" id="IPR036508">
    <property type="entry name" value="Chitin-bd_dom_sf"/>
</dbReference>
<dbReference type="GO" id="GO:0008061">
    <property type="term" value="F:chitin binding"/>
    <property type="evidence" value="ECO:0007669"/>
    <property type="project" value="InterPro"/>
</dbReference>
<dbReference type="AlphaFoldDB" id="A0A2C9L0T1"/>
<dbReference type="PROSITE" id="PS50940">
    <property type="entry name" value="CHIT_BIND_II"/>
    <property type="match status" value="3"/>
</dbReference>
<evidence type="ECO:0000259" key="1">
    <source>
        <dbReference type="PROSITE" id="PS50234"/>
    </source>
</evidence>
<dbReference type="Pfam" id="PF00092">
    <property type="entry name" value="VWA"/>
    <property type="match status" value="1"/>
</dbReference>
<feature type="domain" description="Chitin-binding type-2" evidence="2">
    <location>
        <begin position="41"/>
        <end position="99"/>
    </location>
</feature>
<dbReference type="SUPFAM" id="SSF57625">
    <property type="entry name" value="Invertebrate chitin-binding proteins"/>
    <property type="match status" value="3"/>
</dbReference>
<feature type="domain" description="VWFA" evidence="1">
    <location>
        <begin position="187"/>
        <end position="361"/>
    </location>
</feature>
<dbReference type="InterPro" id="IPR002557">
    <property type="entry name" value="Chitin-bd_dom"/>
</dbReference>
<dbReference type="PANTHER" id="PTHR24020">
    <property type="entry name" value="COLLAGEN ALPHA"/>
    <property type="match status" value="1"/>
</dbReference>
<organism evidence="3 4">
    <name type="scientific">Biomphalaria glabrata</name>
    <name type="common">Bloodfluke planorb</name>
    <name type="synonym">Freshwater snail</name>
    <dbReference type="NCBI Taxonomy" id="6526"/>
    <lineage>
        <taxon>Eukaryota</taxon>
        <taxon>Metazoa</taxon>
        <taxon>Spiralia</taxon>
        <taxon>Lophotrochozoa</taxon>
        <taxon>Mollusca</taxon>
        <taxon>Gastropoda</taxon>
        <taxon>Heterobranchia</taxon>
        <taxon>Euthyneura</taxon>
        <taxon>Panpulmonata</taxon>
        <taxon>Hygrophila</taxon>
        <taxon>Lymnaeoidea</taxon>
        <taxon>Planorbidae</taxon>
        <taxon>Biomphalaria</taxon>
    </lineage>
</organism>
<dbReference type="CDD" id="cd01450">
    <property type="entry name" value="vWFA_subfamily_ECM"/>
    <property type="match status" value="1"/>
</dbReference>
<dbReference type="VEuPathDB" id="VectorBase:BGLAX_043613"/>
<dbReference type="SMART" id="SM00494">
    <property type="entry name" value="ChtBD2"/>
    <property type="match status" value="3"/>
</dbReference>
<dbReference type="Gene3D" id="2.170.140.10">
    <property type="entry name" value="Chitin binding domain"/>
    <property type="match status" value="3"/>
</dbReference>
<evidence type="ECO:0000313" key="3">
    <source>
        <dbReference type="EnsemblMetazoa" id="BGLB025661-PA"/>
    </source>
</evidence>
<dbReference type="PRINTS" id="PR00453">
    <property type="entry name" value="VWFADOMAIN"/>
</dbReference>
<accession>A0A2C9L0T1</accession>
<evidence type="ECO:0000259" key="2">
    <source>
        <dbReference type="PROSITE" id="PS50940"/>
    </source>
</evidence>
<feature type="domain" description="Chitin-binding type-2" evidence="2">
    <location>
        <begin position="386"/>
        <end position="445"/>
    </location>
</feature>
<dbReference type="InterPro" id="IPR036465">
    <property type="entry name" value="vWFA_dom_sf"/>
</dbReference>
<dbReference type="EnsemblMetazoa" id="BGLB025661-RA">
    <property type="protein sequence ID" value="BGLB025661-PA"/>
    <property type="gene ID" value="BGLB025661"/>
</dbReference>
<dbReference type="SMART" id="SM00327">
    <property type="entry name" value="VWA"/>
    <property type="match status" value="1"/>
</dbReference>
<dbReference type="InterPro" id="IPR002035">
    <property type="entry name" value="VWF_A"/>
</dbReference>
<name>A0A2C9L0T1_BIOGL</name>
<dbReference type="InterPro" id="IPR050525">
    <property type="entry name" value="ECM_Assembly_Org"/>
</dbReference>
<evidence type="ECO:0000313" key="4">
    <source>
        <dbReference type="Proteomes" id="UP000076420"/>
    </source>
</evidence>
<dbReference type="SUPFAM" id="SSF53300">
    <property type="entry name" value="vWA-like"/>
    <property type="match status" value="1"/>
</dbReference>
<dbReference type="STRING" id="6526.A0A2C9L0T1"/>
<proteinExistence type="predicted"/>
<dbReference type="Pfam" id="PF01607">
    <property type="entry name" value="CBM_14"/>
    <property type="match status" value="3"/>
</dbReference>
<sequence>MIRHSILSDIIRVTPEQVRMIRGIQILAVIFFSLLGFSASQNYCQINHWPDGHHPHPTYCDRYVTCTNGLIAIVTCPPGSSYDARLNSCSYTTTEKCNDAVTNTTVPPGEDWCRIYDWATGKHPHPNTCALYVECFNHITVIRACNSTLSYDPAKQVCVYSTVADSCHYNKPNVNITSAQNHCDKADVIFLLDSSSSIGYANYVEQLRFAADITQNFRIGPDDVRFAALIYGSDVHRLFDLDSFFDHNSVYQAITSATYLSSSTNTAEALRLITDLSMFSTARGGRTGAKKIVITLTDGMSDDPVATRQRADELKQRGIRFMSIGVGNSVDIDELTVLSSSSDDMFCVESYQVIDKLKDEIVSSTCQQNPVQIGNNTITVGYTDPWGLCREQNWENGIHAFPFDCTKYIECVFLLTYVMTCPIGLVYDPLKKTCLEPFNAVDCKTYNDYKPVNNYRPVIGKRNVVNAASCSHLMGGSLQTLFPYTTTTYGYNAYTTSTTLSAGELK</sequence>
<dbReference type="KEGG" id="bgt:106073914"/>
<dbReference type="PANTHER" id="PTHR24020:SF20">
    <property type="entry name" value="PH DOMAIN-CONTAINING PROTEIN"/>
    <property type="match status" value="1"/>
</dbReference>
<feature type="domain" description="Chitin-binding type-2" evidence="2">
    <location>
        <begin position="110"/>
        <end position="169"/>
    </location>
</feature>
<dbReference type="OrthoDB" id="6132182at2759"/>
<protein>
    <submittedName>
        <fullName evidence="3">Uncharacterized protein</fullName>
    </submittedName>
</protein>
<dbReference type="GO" id="GO:0005576">
    <property type="term" value="C:extracellular region"/>
    <property type="evidence" value="ECO:0007669"/>
    <property type="project" value="InterPro"/>
</dbReference>
<reference evidence="3" key="1">
    <citation type="submission" date="2020-05" db="UniProtKB">
        <authorList>
            <consortium name="EnsemblMetazoa"/>
        </authorList>
    </citation>
    <scope>IDENTIFICATION</scope>
    <source>
        <strain evidence="3">BB02</strain>
    </source>
</reference>
<dbReference type="VEuPathDB" id="VectorBase:BGLAX_046495"/>
<gene>
    <name evidence="3" type="primary">106073914</name>
</gene>
<dbReference type="VEuPathDB" id="VectorBase:BGLB025661"/>
<dbReference type="Gene3D" id="3.40.50.410">
    <property type="entry name" value="von Willebrand factor, type A domain"/>
    <property type="match status" value="1"/>
</dbReference>
<dbReference type="PROSITE" id="PS50234">
    <property type="entry name" value="VWFA"/>
    <property type="match status" value="1"/>
</dbReference>
<dbReference type="Proteomes" id="UP000076420">
    <property type="component" value="Unassembled WGS sequence"/>
</dbReference>